<accession>A0A8H5AZS0</accession>
<comment type="caution">
    <text evidence="2">The sequence shown here is derived from an EMBL/GenBank/DDBJ whole genome shotgun (WGS) entry which is preliminary data.</text>
</comment>
<keyword evidence="3" id="KW-1185">Reference proteome</keyword>
<evidence type="ECO:0000313" key="2">
    <source>
        <dbReference type="EMBL" id="KAF5313982.1"/>
    </source>
</evidence>
<organism evidence="2 3">
    <name type="scientific">Ephemerocybe angulata</name>
    <dbReference type="NCBI Taxonomy" id="980116"/>
    <lineage>
        <taxon>Eukaryota</taxon>
        <taxon>Fungi</taxon>
        <taxon>Dikarya</taxon>
        <taxon>Basidiomycota</taxon>
        <taxon>Agaricomycotina</taxon>
        <taxon>Agaricomycetes</taxon>
        <taxon>Agaricomycetidae</taxon>
        <taxon>Agaricales</taxon>
        <taxon>Agaricineae</taxon>
        <taxon>Psathyrellaceae</taxon>
        <taxon>Ephemerocybe</taxon>
    </lineage>
</organism>
<evidence type="ECO:0000313" key="3">
    <source>
        <dbReference type="Proteomes" id="UP000541558"/>
    </source>
</evidence>
<gene>
    <name evidence="2" type="ORF">D9611_006877</name>
</gene>
<evidence type="ECO:0000256" key="1">
    <source>
        <dbReference type="SAM" id="MobiDB-lite"/>
    </source>
</evidence>
<proteinExistence type="predicted"/>
<dbReference type="OrthoDB" id="3249150at2759"/>
<feature type="compositionally biased region" description="Polar residues" evidence="1">
    <location>
        <begin position="107"/>
        <end position="123"/>
    </location>
</feature>
<name>A0A8H5AZS0_9AGAR</name>
<dbReference type="EMBL" id="JAACJK010000222">
    <property type="protein sequence ID" value="KAF5313982.1"/>
    <property type="molecule type" value="Genomic_DNA"/>
</dbReference>
<feature type="region of interest" description="Disordered" evidence="1">
    <location>
        <begin position="101"/>
        <end position="124"/>
    </location>
</feature>
<dbReference type="Proteomes" id="UP000541558">
    <property type="component" value="Unassembled WGS sequence"/>
</dbReference>
<protein>
    <submittedName>
        <fullName evidence="2">Uncharacterized protein</fullName>
    </submittedName>
</protein>
<dbReference type="AlphaFoldDB" id="A0A8H5AZS0"/>
<sequence>MPALVQTYDVLLDLINDMQDSVSIQLLRDYGRNAGTVVLLNPMESVTLVLESGSPYRYAIKSRTRVANITNSLFSVLRSAKSWRDIQCYVSHLFSGANSIPPGDDSPITSSANRDTQQQQPVNGVSVDRLWRDHRFCVWPES</sequence>
<reference evidence="2 3" key="1">
    <citation type="journal article" date="2020" name="ISME J.">
        <title>Uncovering the hidden diversity of litter-decomposition mechanisms in mushroom-forming fungi.</title>
        <authorList>
            <person name="Floudas D."/>
            <person name="Bentzer J."/>
            <person name="Ahren D."/>
            <person name="Johansson T."/>
            <person name="Persson P."/>
            <person name="Tunlid A."/>
        </authorList>
    </citation>
    <scope>NUCLEOTIDE SEQUENCE [LARGE SCALE GENOMIC DNA]</scope>
    <source>
        <strain evidence="2 3">CBS 175.51</strain>
    </source>
</reference>